<dbReference type="Proteomes" id="UP000243588">
    <property type="component" value="Unassembled WGS sequence"/>
</dbReference>
<evidence type="ECO:0000313" key="2">
    <source>
        <dbReference type="EMBL" id="SDH45016.1"/>
    </source>
</evidence>
<sequence length="73" mass="8297">MNKKLKYSSFFIISISLLLFVYQLYNITSQEGTQTEIGANNQLTDSNVTEIIVSLSLLTSGILLFKRSKRHLL</sequence>
<evidence type="ECO:0000313" key="3">
    <source>
        <dbReference type="Proteomes" id="UP000243588"/>
    </source>
</evidence>
<accession>A0A1G8CHW3</accession>
<organism evidence="2 3">
    <name type="scientific">Myroides phaeus</name>
    <dbReference type="NCBI Taxonomy" id="702745"/>
    <lineage>
        <taxon>Bacteria</taxon>
        <taxon>Pseudomonadati</taxon>
        <taxon>Bacteroidota</taxon>
        <taxon>Flavobacteriia</taxon>
        <taxon>Flavobacteriales</taxon>
        <taxon>Flavobacteriaceae</taxon>
        <taxon>Myroides</taxon>
    </lineage>
</organism>
<dbReference type="EMBL" id="FNDQ01000004">
    <property type="protein sequence ID" value="SDH45016.1"/>
    <property type="molecule type" value="Genomic_DNA"/>
</dbReference>
<keyword evidence="1" id="KW-1133">Transmembrane helix</keyword>
<keyword evidence="1" id="KW-0472">Membrane</keyword>
<gene>
    <name evidence="2" type="ORF">SAMN05421818_10459</name>
</gene>
<name>A0A1G8CHW3_9FLAO</name>
<keyword evidence="3" id="KW-1185">Reference proteome</keyword>
<proteinExistence type="predicted"/>
<dbReference type="AlphaFoldDB" id="A0A1G8CHW3"/>
<protein>
    <submittedName>
        <fullName evidence="2">Uncharacterized protein</fullName>
    </submittedName>
</protein>
<keyword evidence="1" id="KW-0812">Transmembrane</keyword>
<feature type="transmembrane region" description="Helical" evidence="1">
    <location>
        <begin position="7"/>
        <end position="27"/>
    </location>
</feature>
<evidence type="ECO:0000256" key="1">
    <source>
        <dbReference type="SAM" id="Phobius"/>
    </source>
</evidence>
<feature type="transmembrane region" description="Helical" evidence="1">
    <location>
        <begin position="47"/>
        <end position="65"/>
    </location>
</feature>
<reference evidence="3" key="1">
    <citation type="submission" date="2016-10" db="EMBL/GenBank/DDBJ databases">
        <authorList>
            <person name="Varghese N."/>
            <person name="Submissions S."/>
        </authorList>
    </citation>
    <scope>NUCLEOTIDE SEQUENCE [LARGE SCALE GENOMIC DNA]</scope>
    <source>
        <strain evidence="3">DSM 23313</strain>
    </source>
</reference>